<accession>A0ACB9N3N2</accession>
<evidence type="ECO:0000313" key="1">
    <source>
        <dbReference type="EMBL" id="KAI4330437.1"/>
    </source>
</evidence>
<evidence type="ECO:0000313" key="2">
    <source>
        <dbReference type="Proteomes" id="UP001057402"/>
    </source>
</evidence>
<proteinExistence type="predicted"/>
<dbReference type="Proteomes" id="UP001057402">
    <property type="component" value="Chromosome 8"/>
</dbReference>
<organism evidence="1 2">
    <name type="scientific">Melastoma candidum</name>
    <dbReference type="NCBI Taxonomy" id="119954"/>
    <lineage>
        <taxon>Eukaryota</taxon>
        <taxon>Viridiplantae</taxon>
        <taxon>Streptophyta</taxon>
        <taxon>Embryophyta</taxon>
        <taxon>Tracheophyta</taxon>
        <taxon>Spermatophyta</taxon>
        <taxon>Magnoliopsida</taxon>
        <taxon>eudicotyledons</taxon>
        <taxon>Gunneridae</taxon>
        <taxon>Pentapetalae</taxon>
        <taxon>rosids</taxon>
        <taxon>malvids</taxon>
        <taxon>Myrtales</taxon>
        <taxon>Melastomataceae</taxon>
        <taxon>Melastomatoideae</taxon>
        <taxon>Melastomateae</taxon>
        <taxon>Melastoma</taxon>
    </lineage>
</organism>
<keyword evidence="2" id="KW-1185">Reference proteome</keyword>
<dbReference type="EMBL" id="CM042887">
    <property type="protein sequence ID" value="KAI4330437.1"/>
    <property type="molecule type" value="Genomic_DNA"/>
</dbReference>
<protein>
    <submittedName>
        <fullName evidence="1">Uncharacterized protein</fullName>
    </submittedName>
</protein>
<gene>
    <name evidence="1" type="ORF">MLD38_028727</name>
</gene>
<name>A0ACB9N3N2_9MYRT</name>
<reference evidence="2" key="1">
    <citation type="journal article" date="2023" name="Front. Plant Sci.">
        <title>Chromosomal-level genome assembly of Melastoma candidum provides insights into trichome evolution.</title>
        <authorList>
            <person name="Zhong Y."/>
            <person name="Wu W."/>
            <person name="Sun C."/>
            <person name="Zou P."/>
            <person name="Liu Y."/>
            <person name="Dai S."/>
            <person name="Zhou R."/>
        </authorList>
    </citation>
    <scope>NUCLEOTIDE SEQUENCE [LARGE SCALE GENOMIC DNA]</scope>
</reference>
<sequence>MLEDGRCNQRSRHVFSRSVEVAWTTKVDSIRSRRDVSEWDAEERGKEMRMLHEKIRVQIEKFNKRYEERVN</sequence>
<comment type="caution">
    <text evidence="1">The sequence shown here is derived from an EMBL/GenBank/DDBJ whole genome shotgun (WGS) entry which is preliminary data.</text>
</comment>